<proteinExistence type="predicted"/>
<reference evidence="2" key="1">
    <citation type="journal article" date="2019" name="Int. J. Syst. Evol. Microbiol.">
        <title>The Global Catalogue of Microorganisms (GCM) 10K type strain sequencing project: providing services to taxonomists for standard genome sequencing and annotation.</title>
        <authorList>
            <consortium name="The Broad Institute Genomics Platform"/>
            <consortium name="The Broad Institute Genome Sequencing Center for Infectious Disease"/>
            <person name="Wu L."/>
            <person name="Ma J."/>
        </authorList>
    </citation>
    <scope>NUCLEOTIDE SEQUENCE [LARGE SCALE GENOMIC DNA]</scope>
    <source>
        <strain evidence="2">TBRC 1276</strain>
    </source>
</reference>
<evidence type="ECO:0000313" key="1">
    <source>
        <dbReference type="EMBL" id="MFC4014952.1"/>
    </source>
</evidence>
<comment type="caution">
    <text evidence="1">The sequence shown here is derived from an EMBL/GenBank/DDBJ whole genome shotgun (WGS) entry which is preliminary data.</text>
</comment>
<evidence type="ECO:0000313" key="2">
    <source>
        <dbReference type="Proteomes" id="UP001595851"/>
    </source>
</evidence>
<dbReference type="RefSeq" id="WP_379534773.1">
    <property type="nucleotide sequence ID" value="NZ_JBHSBI010000039.1"/>
</dbReference>
<keyword evidence="2" id="KW-1185">Reference proteome</keyword>
<dbReference type="EMBL" id="JBHSBI010000039">
    <property type="protein sequence ID" value="MFC4014952.1"/>
    <property type="molecule type" value="Genomic_DNA"/>
</dbReference>
<name>A0ABV8GRI7_9ACTN</name>
<organism evidence="1 2">
    <name type="scientific">Nonomuraea purpurea</name>
    <dbReference type="NCBI Taxonomy" id="1849276"/>
    <lineage>
        <taxon>Bacteria</taxon>
        <taxon>Bacillati</taxon>
        <taxon>Actinomycetota</taxon>
        <taxon>Actinomycetes</taxon>
        <taxon>Streptosporangiales</taxon>
        <taxon>Streptosporangiaceae</taxon>
        <taxon>Nonomuraea</taxon>
    </lineage>
</organism>
<dbReference type="Proteomes" id="UP001595851">
    <property type="component" value="Unassembled WGS sequence"/>
</dbReference>
<sequence length="46" mass="5419">MQIDYLVAETLAVPARRHGLMATFMDDRERMPPKQSKIRITRQSFI</sequence>
<protein>
    <submittedName>
        <fullName evidence="1">Uncharacterized protein</fullName>
    </submittedName>
</protein>
<accession>A0ABV8GRI7</accession>
<gene>
    <name evidence="1" type="ORF">ACFOY2_47570</name>
</gene>